<protein>
    <recommendedName>
        <fullName evidence="3">Terminase</fullName>
    </recommendedName>
</protein>
<evidence type="ECO:0000313" key="2">
    <source>
        <dbReference type="Proteomes" id="UP001320876"/>
    </source>
</evidence>
<proteinExistence type="predicted"/>
<accession>A0ABT3GS37</accession>
<reference evidence="1 2" key="1">
    <citation type="submission" date="2022-10" db="EMBL/GenBank/DDBJ databases">
        <title>Luteolibacter arcticus strain CCTCC AB 2014275, whole genome shotgun sequencing project.</title>
        <authorList>
            <person name="Zhao G."/>
            <person name="Shen L."/>
        </authorList>
    </citation>
    <scope>NUCLEOTIDE SEQUENCE [LARGE SCALE GENOMIC DNA]</scope>
    <source>
        <strain evidence="1 2">CCTCC AB 2014275</strain>
    </source>
</reference>
<dbReference type="RefSeq" id="WP_264490410.1">
    <property type="nucleotide sequence ID" value="NZ_JAPDDT010000023.1"/>
</dbReference>
<name>A0ABT3GS37_9BACT</name>
<keyword evidence="2" id="KW-1185">Reference proteome</keyword>
<dbReference type="EMBL" id="JAPDDT010000023">
    <property type="protein sequence ID" value="MCW1926302.1"/>
    <property type="molecule type" value="Genomic_DNA"/>
</dbReference>
<dbReference type="Proteomes" id="UP001320876">
    <property type="component" value="Unassembled WGS sequence"/>
</dbReference>
<evidence type="ECO:0000313" key="1">
    <source>
        <dbReference type="EMBL" id="MCW1926302.1"/>
    </source>
</evidence>
<organism evidence="1 2">
    <name type="scientific">Luteolibacter arcticus</name>
    <dbReference type="NCBI Taxonomy" id="1581411"/>
    <lineage>
        <taxon>Bacteria</taxon>
        <taxon>Pseudomonadati</taxon>
        <taxon>Verrucomicrobiota</taxon>
        <taxon>Verrucomicrobiia</taxon>
        <taxon>Verrucomicrobiales</taxon>
        <taxon>Verrucomicrobiaceae</taxon>
        <taxon>Luteolibacter</taxon>
    </lineage>
</organism>
<sequence>MARVAEKKSAGSRSLRGKACGYRAEFAGQVEKLCRLGASAEELADFFGVTVERMEAWKGEHAEFGEAVRRGQMLADAEVADRLYLRARGYTHEAVKVMSRGGKEEPVSVPYEEHYAPDTTACIFWLKNRRPDLWRDKVSDDGAGRKGSAMELTVGPEALAAIEQVMGHAGKVTAPEGEAKKCAG</sequence>
<evidence type="ECO:0008006" key="3">
    <source>
        <dbReference type="Google" id="ProtNLM"/>
    </source>
</evidence>
<gene>
    <name evidence="1" type="ORF">OKA05_27355</name>
</gene>
<comment type="caution">
    <text evidence="1">The sequence shown here is derived from an EMBL/GenBank/DDBJ whole genome shotgun (WGS) entry which is preliminary data.</text>
</comment>